<keyword evidence="5" id="KW-0472">Membrane</keyword>
<evidence type="ECO:0000256" key="3">
    <source>
        <dbReference type="ARBA" id="ARBA00022692"/>
    </source>
</evidence>
<dbReference type="PANTHER" id="PTHR11923">
    <property type="entry name" value="SCAVENGER RECEPTOR CLASS B TYPE-1 SR-B1"/>
    <property type="match status" value="1"/>
</dbReference>
<name>A0A8D0GM20_SPHPU</name>
<reference evidence="7" key="2">
    <citation type="submission" date="2025-09" db="UniProtKB">
        <authorList>
            <consortium name="Ensembl"/>
        </authorList>
    </citation>
    <scope>IDENTIFICATION</scope>
</reference>
<dbReference type="Ensembl" id="ENSSPUT00000009261.1">
    <property type="protein sequence ID" value="ENSSPUP00000008683.1"/>
    <property type="gene ID" value="ENSSPUG00000006753.1"/>
</dbReference>
<evidence type="ECO:0000256" key="4">
    <source>
        <dbReference type="ARBA" id="ARBA00022989"/>
    </source>
</evidence>
<dbReference type="Proteomes" id="UP000694392">
    <property type="component" value="Unplaced"/>
</dbReference>
<keyword evidence="4" id="KW-1133">Transmembrane helix</keyword>
<evidence type="ECO:0000256" key="6">
    <source>
        <dbReference type="ARBA" id="ARBA00023180"/>
    </source>
</evidence>
<dbReference type="PANTHER" id="PTHR11923:SF51">
    <property type="entry name" value="LYSOSOME MEMBRANE PROTEIN 2"/>
    <property type="match status" value="1"/>
</dbReference>
<accession>A0A8D0GM20</accession>
<dbReference type="GO" id="GO:0006622">
    <property type="term" value="P:protein targeting to lysosome"/>
    <property type="evidence" value="ECO:0007669"/>
    <property type="project" value="TreeGrafter"/>
</dbReference>
<protein>
    <recommendedName>
        <fullName evidence="9">Scavenger receptor class B member 2</fullName>
    </recommendedName>
</protein>
<dbReference type="Pfam" id="PF01130">
    <property type="entry name" value="CD36"/>
    <property type="match status" value="1"/>
</dbReference>
<dbReference type="GO" id="GO:0006898">
    <property type="term" value="P:receptor-mediated endocytosis"/>
    <property type="evidence" value="ECO:0007669"/>
    <property type="project" value="TreeGrafter"/>
</dbReference>
<evidence type="ECO:0000313" key="7">
    <source>
        <dbReference type="Ensembl" id="ENSSPUP00000008683.1"/>
    </source>
</evidence>
<evidence type="ECO:0008006" key="9">
    <source>
        <dbReference type="Google" id="ProtNLM"/>
    </source>
</evidence>
<dbReference type="GO" id="GO:0016020">
    <property type="term" value="C:membrane"/>
    <property type="evidence" value="ECO:0007669"/>
    <property type="project" value="UniProtKB-SubCell"/>
</dbReference>
<dbReference type="PRINTS" id="PR01609">
    <property type="entry name" value="CD36FAMILY"/>
</dbReference>
<dbReference type="GO" id="GO:0005044">
    <property type="term" value="F:scavenger receptor activity"/>
    <property type="evidence" value="ECO:0007669"/>
    <property type="project" value="InterPro"/>
</dbReference>
<proteinExistence type="inferred from homology"/>
<dbReference type="InterPro" id="IPR005429">
    <property type="entry name" value="LimpII"/>
</dbReference>
<dbReference type="InterPro" id="IPR002159">
    <property type="entry name" value="CD36_fam"/>
</dbReference>
<keyword evidence="3" id="KW-0812">Transmembrane</keyword>
<evidence type="ECO:0000313" key="8">
    <source>
        <dbReference type="Proteomes" id="UP000694392"/>
    </source>
</evidence>
<evidence type="ECO:0000256" key="5">
    <source>
        <dbReference type="ARBA" id="ARBA00023136"/>
    </source>
</evidence>
<dbReference type="OMA" id="HYINYET"/>
<comment type="subcellular location">
    <subcellularLocation>
        <location evidence="1">Membrane</location>
    </subcellularLocation>
</comment>
<comment type="similarity">
    <text evidence="2">Belongs to the CD36 family.</text>
</comment>
<evidence type="ECO:0000256" key="1">
    <source>
        <dbReference type="ARBA" id="ARBA00004370"/>
    </source>
</evidence>
<sequence>MKRCCLASVGLLSISLLVASIALLVARVLQKAVDSQVKQESILRNGTEAFKVWEDPSPPIYMQFYFFNLTNPLEVLTGATPMVDEIGPYTYRENRPKVDVHILDNGTRVSALNPKSYVFVREQSVGDAEVDLIRTVNIPAVVSFILFLAGL</sequence>
<dbReference type="GO" id="GO:0005764">
    <property type="term" value="C:lysosome"/>
    <property type="evidence" value="ECO:0007669"/>
    <property type="project" value="InterPro"/>
</dbReference>
<keyword evidence="6" id="KW-0325">Glycoprotein</keyword>
<reference evidence="7" key="1">
    <citation type="submission" date="2025-08" db="UniProtKB">
        <authorList>
            <consortium name="Ensembl"/>
        </authorList>
    </citation>
    <scope>IDENTIFICATION</scope>
</reference>
<organism evidence="7 8">
    <name type="scientific">Sphenodon punctatus</name>
    <name type="common">Tuatara</name>
    <name type="synonym">Hatteria punctata</name>
    <dbReference type="NCBI Taxonomy" id="8508"/>
    <lineage>
        <taxon>Eukaryota</taxon>
        <taxon>Metazoa</taxon>
        <taxon>Chordata</taxon>
        <taxon>Craniata</taxon>
        <taxon>Vertebrata</taxon>
        <taxon>Euteleostomi</taxon>
        <taxon>Lepidosauria</taxon>
        <taxon>Sphenodontia</taxon>
        <taxon>Sphenodontidae</taxon>
        <taxon>Sphenodon</taxon>
    </lineage>
</organism>
<dbReference type="PRINTS" id="PR01611">
    <property type="entry name" value="LIMPII"/>
</dbReference>
<evidence type="ECO:0000256" key="2">
    <source>
        <dbReference type="ARBA" id="ARBA00010532"/>
    </source>
</evidence>
<dbReference type="GeneTree" id="ENSGT00940000153372"/>
<dbReference type="AlphaFoldDB" id="A0A8D0GM20"/>
<keyword evidence="8" id="KW-1185">Reference proteome</keyword>